<dbReference type="RefSeq" id="WP_141980272.1">
    <property type="nucleotide sequence ID" value="NZ_VFPP01000001.1"/>
</dbReference>
<gene>
    <name evidence="4" type="ORF">FHX81_4857</name>
</gene>
<keyword evidence="5" id="KW-1185">Reference proteome</keyword>
<accession>A0A543JHZ0</accession>
<dbReference type="InterPro" id="IPR016181">
    <property type="entry name" value="Acyl_CoA_acyltransferase"/>
</dbReference>
<dbReference type="AlphaFoldDB" id="A0A543JHZ0"/>
<sequence>MDPLLPDIAPADDPYSFSELPEDDLNASWIALRTHSLHWHPGADLEDLLRRWPLTGEGDPETAAVVTVPSRAVEAADVLSRRGFAPMVVVAARLPGRGRAGRSAVGIRPLAAEDLDVAVELHLETMRFDSLFGMVTARPSSAARLREHIASLLERPEPCGWLAERGGEAVGFLYCDLPGHSDWIASWTSVRPVAYIGLLGVRADSRGQGVGAALVDHAHSVLDEAGVGVTLLHHALPNPLSTPFWYSHGYRPLWTTWQRRPAR</sequence>
<dbReference type="OrthoDB" id="149709at2"/>
<dbReference type="SUPFAM" id="SSF55729">
    <property type="entry name" value="Acyl-CoA N-acyltransferases (Nat)"/>
    <property type="match status" value="1"/>
</dbReference>
<dbReference type="InterPro" id="IPR050832">
    <property type="entry name" value="Bact_Acetyltransf"/>
</dbReference>
<comment type="caution">
    <text evidence="4">The sequence shown here is derived from an EMBL/GenBank/DDBJ whole genome shotgun (WGS) entry which is preliminary data.</text>
</comment>
<dbReference type="Pfam" id="PF00583">
    <property type="entry name" value="Acetyltransf_1"/>
    <property type="match status" value="1"/>
</dbReference>
<keyword evidence="4" id="KW-0687">Ribonucleoprotein</keyword>
<keyword evidence="2" id="KW-0012">Acyltransferase</keyword>
<dbReference type="GO" id="GO:0016747">
    <property type="term" value="F:acyltransferase activity, transferring groups other than amino-acyl groups"/>
    <property type="evidence" value="ECO:0007669"/>
    <property type="project" value="InterPro"/>
</dbReference>
<feature type="domain" description="N-acetyltransferase" evidence="3">
    <location>
        <begin position="105"/>
        <end position="263"/>
    </location>
</feature>
<dbReference type="Gene3D" id="3.40.630.30">
    <property type="match status" value="1"/>
</dbReference>
<keyword evidence="1" id="KW-0808">Transferase</keyword>
<name>A0A543JHZ0_9PSEU</name>
<protein>
    <submittedName>
        <fullName evidence="4">Ribosomal protein S18 acetylase RimI-like enzyme</fullName>
    </submittedName>
</protein>
<dbReference type="Proteomes" id="UP000316628">
    <property type="component" value="Unassembled WGS sequence"/>
</dbReference>
<evidence type="ECO:0000259" key="3">
    <source>
        <dbReference type="PROSITE" id="PS51186"/>
    </source>
</evidence>
<organism evidence="4 5">
    <name type="scientific">Saccharothrix saharensis</name>
    <dbReference type="NCBI Taxonomy" id="571190"/>
    <lineage>
        <taxon>Bacteria</taxon>
        <taxon>Bacillati</taxon>
        <taxon>Actinomycetota</taxon>
        <taxon>Actinomycetes</taxon>
        <taxon>Pseudonocardiales</taxon>
        <taxon>Pseudonocardiaceae</taxon>
        <taxon>Saccharothrix</taxon>
    </lineage>
</organism>
<evidence type="ECO:0000313" key="4">
    <source>
        <dbReference type="EMBL" id="TQM82452.1"/>
    </source>
</evidence>
<dbReference type="PROSITE" id="PS51186">
    <property type="entry name" value="GNAT"/>
    <property type="match status" value="1"/>
</dbReference>
<dbReference type="PANTHER" id="PTHR43877">
    <property type="entry name" value="AMINOALKYLPHOSPHONATE N-ACETYLTRANSFERASE-RELATED-RELATED"/>
    <property type="match status" value="1"/>
</dbReference>
<dbReference type="EMBL" id="VFPP01000001">
    <property type="protein sequence ID" value="TQM82452.1"/>
    <property type="molecule type" value="Genomic_DNA"/>
</dbReference>
<dbReference type="GO" id="GO:0005840">
    <property type="term" value="C:ribosome"/>
    <property type="evidence" value="ECO:0007669"/>
    <property type="project" value="UniProtKB-KW"/>
</dbReference>
<evidence type="ECO:0000256" key="1">
    <source>
        <dbReference type="ARBA" id="ARBA00022679"/>
    </source>
</evidence>
<keyword evidence="4" id="KW-0689">Ribosomal protein</keyword>
<dbReference type="CDD" id="cd04301">
    <property type="entry name" value="NAT_SF"/>
    <property type="match status" value="1"/>
</dbReference>
<evidence type="ECO:0000313" key="5">
    <source>
        <dbReference type="Proteomes" id="UP000316628"/>
    </source>
</evidence>
<dbReference type="PANTHER" id="PTHR43877:SF1">
    <property type="entry name" value="ACETYLTRANSFERASE"/>
    <property type="match status" value="1"/>
</dbReference>
<evidence type="ECO:0000256" key="2">
    <source>
        <dbReference type="ARBA" id="ARBA00023315"/>
    </source>
</evidence>
<dbReference type="InterPro" id="IPR000182">
    <property type="entry name" value="GNAT_dom"/>
</dbReference>
<reference evidence="4 5" key="1">
    <citation type="submission" date="2019-06" db="EMBL/GenBank/DDBJ databases">
        <title>Sequencing the genomes of 1000 actinobacteria strains.</title>
        <authorList>
            <person name="Klenk H.-P."/>
        </authorList>
    </citation>
    <scope>NUCLEOTIDE SEQUENCE [LARGE SCALE GENOMIC DNA]</scope>
    <source>
        <strain evidence="4 5">DSM 45456</strain>
    </source>
</reference>
<proteinExistence type="predicted"/>